<proteinExistence type="predicted"/>
<dbReference type="SUPFAM" id="SSF52058">
    <property type="entry name" value="L domain-like"/>
    <property type="match status" value="1"/>
</dbReference>
<dbReference type="Gene3D" id="3.80.10.10">
    <property type="entry name" value="Ribonuclease Inhibitor"/>
    <property type="match status" value="3"/>
</dbReference>
<sequence>MSSNNKRCSSGISPTTQIQSCGSTKQLSTLSRSKTCSFTGTTSLKSKQERLQPLVTNKNSQLNNEILLDDIKNLHPAMVNELCLHARGLVTIPNLSQFSKLQMLDLSCNNLTRIENLKNLLNLRELKLYGNKIERIENLECLNQLQILQLQYNEIQSIGKSYSDTFDESDYCFLLGSGLICLTRLQSLRIDSNKLSLIRSDEVLKLSQLKTLDISDCSIENLDFINTLSSITDLRACHCYLKTLPNQFRNLRYLIDLDLSNNELINITSLKNLPSLRILRLANNHIQDIQILSTLIHLNELDLNNNQINLLPNTFDKLIDLQYLDISNNRINSWDDINVIRRMNSLFILNISGNSFLSQVENSIEKLLEYCPSLEIIDDVSLQNDDSKTIPSTSNEQLMNIDKELKEIDQSLEKSIATVQAQFDMILNDLQKLNTLDNDSKEDEELMTNNSVESNVSNKKSKHRLFQALTFSEENYQNSNQDTTNNV</sequence>
<dbReference type="PROSITE" id="PS51450">
    <property type="entry name" value="LRR"/>
    <property type="match status" value="5"/>
</dbReference>
<dbReference type="PANTHER" id="PTHR46652:SF3">
    <property type="entry name" value="LEUCINE-RICH REPEAT-CONTAINING PROTEIN 9"/>
    <property type="match status" value="1"/>
</dbReference>
<dbReference type="PANTHER" id="PTHR46652">
    <property type="entry name" value="LEUCINE-RICH REPEAT AND IQ DOMAIN-CONTAINING PROTEIN 1-RELATED"/>
    <property type="match status" value="1"/>
</dbReference>
<dbReference type="InterPro" id="IPR001611">
    <property type="entry name" value="Leu-rich_rpt"/>
</dbReference>
<dbReference type="EMBL" id="CAJNOT010000292">
    <property type="protein sequence ID" value="CAF0929146.1"/>
    <property type="molecule type" value="Genomic_DNA"/>
</dbReference>
<dbReference type="SMART" id="SM00365">
    <property type="entry name" value="LRR_SD22"/>
    <property type="match status" value="5"/>
</dbReference>
<evidence type="ECO:0000256" key="1">
    <source>
        <dbReference type="ARBA" id="ARBA00022614"/>
    </source>
</evidence>
<name>A0A814BLJ0_9BILA</name>
<evidence type="ECO:0000256" key="2">
    <source>
        <dbReference type="ARBA" id="ARBA00022737"/>
    </source>
</evidence>
<keyword evidence="1" id="KW-0433">Leucine-rich repeat</keyword>
<dbReference type="InterPro" id="IPR003591">
    <property type="entry name" value="Leu-rich_rpt_typical-subtyp"/>
</dbReference>
<dbReference type="InterPro" id="IPR032675">
    <property type="entry name" value="LRR_dom_sf"/>
</dbReference>
<dbReference type="Pfam" id="PF00560">
    <property type="entry name" value="LRR_1"/>
    <property type="match status" value="1"/>
</dbReference>
<evidence type="ECO:0000313" key="3">
    <source>
        <dbReference type="EMBL" id="CAF0929146.1"/>
    </source>
</evidence>
<dbReference type="AlphaFoldDB" id="A0A814BLJ0"/>
<dbReference type="InterPro" id="IPR025875">
    <property type="entry name" value="Leu-rich_rpt_4"/>
</dbReference>
<dbReference type="SMART" id="SM00369">
    <property type="entry name" value="LRR_TYP"/>
    <property type="match status" value="8"/>
</dbReference>
<organism evidence="3 4">
    <name type="scientific">Rotaria sordida</name>
    <dbReference type="NCBI Taxonomy" id="392033"/>
    <lineage>
        <taxon>Eukaryota</taxon>
        <taxon>Metazoa</taxon>
        <taxon>Spiralia</taxon>
        <taxon>Gnathifera</taxon>
        <taxon>Rotifera</taxon>
        <taxon>Eurotatoria</taxon>
        <taxon>Bdelloidea</taxon>
        <taxon>Philodinida</taxon>
        <taxon>Philodinidae</taxon>
        <taxon>Rotaria</taxon>
    </lineage>
</organism>
<reference evidence="3" key="1">
    <citation type="submission" date="2021-02" db="EMBL/GenBank/DDBJ databases">
        <authorList>
            <person name="Nowell W R."/>
        </authorList>
    </citation>
    <scope>NUCLEOTIDE SEQUENCE</scope>
</reference>
<dbReference type="InterPro" id="IPR050836">
    <property type="entry name" value="SDS22/Internalin_LRR"/>
</dbReference>
<evidence type="ECO:0000313" key="4">
    <source>
        <dbReference type="Proteomes" id="UP000663864"/>
    </source>
</evidence>
<dbReference type="Pfam" id="PF13855">
    <property type="entry name" value="LRR_8"/>
    <property type="match status" value="1"/>
</dbReference>
<gene>
    <name evidence="3" type="ORF">ZHD862_LOCUS8835</name>
</gene>
<keyword evidence="2" id="KW-0677">Repeat</keyword>
<protein>
    <submittedName>
        <fullName evidence="3">Uncharacterized protein</fullName>
    </submittedName>
</protein>
<accession>A0A814BLJ0</accession>
<dbReference type="Proteomes" id="UP000663864">
    <property type="component" value="Unassembled WGS sequence"/>
</dbReference>
<dbReference type="Pfam" id="PF12799">
    <property type="entry name" value="LRR_4"/>
    <property type="match status" value="1"/>
</dbReference>
<comment type="caution">
    <text evidence="3">The sequence shown here is derived from an EMBL/GenBank/DDBJ whole genome shotgun (WGS) entry which is preliminary data.</text>
</comment>